<dbReference type="AlphaFoldDB" id="A0A1F7ZY29"/>
<comment type="caution">
    <text evidence="1">The sequence shown here is derived from an EMBL/GenBank/DDBJ whole genome shotgun (WGS) entry which is preliminary data.</text>
</comment>
<dbReference type="OrthoDB" id="4177740at2759"/>
<proteinExistence type="predicted"/>
<keyword evidence="2" id="KW-1185">Reference proteome</keyword>
<protein>
    <submittedName>
        <fullName evidence="1">Uncharacterized protein</fullName>
    </submittedName>
</protein>
<dbReference type="STRING" id="109264.A0A1F7ZY29"/>
<accession>A0A1F7ZY29</accession>
<evidence type="ECO:0000313" key="2">
    <source>
        <dbReference type="Proteomes" id="UP000179179"/>
    </source>
</evidence>
<dbReference type="Proteomes" id="UP000179179">
    <property type="component" value="Unassembled WGS sequence"/>
</dbReference>
<dbReference type="GeneID" id="34450223"/>
<reference evidence="1 2" key="1">
    <citation type="journal article" date="2016" name="Genome Biol. Evol.">
        <title>Draft genome sequence of an aflatoxigenic Aspergillus species, A. bombycis.</title>
        <authorList>
            <person name="Moore G.G."/>
            <person name="Mack B.M."/>
            <person name="Beltz S.B."/>
            <person name="Gilbert M.K."/>
        </authorList>
    </citation>
    <scope>NUCLEOTIDE SEQUENCE [LARGE SCALE GENOMIC DNA]</scope>
    <source>
        <strain evidence="2">NRRL 26010</strain>
    </source>
</reference>
<dbReference type="RefSeq" id="XP_022388091.1">
    <property type="nucleotide sequence ID" value="XM_022533962.1"/>
</dbReference>
<name>A0A1F7ZY29_9EURO</name>
<dbReference type="EMBL" id="LYCR01000056">
    <property type="protein sequence ID" value="OGM44374.1"/>
    <property type="molecule type" value="Genomic_DNA"/>
</dbReference>
<evidence type="ECO:0000313" key="1">
    <source>
        <dbReference type="EMBL" id="OGM44374.1"/>
    </source>
</evidence>
<gene>
    <name evidence="1" type="ORF">ABOM_006833</name>
</gene>
<organism evidence="1 2">
    <name type="scientific">Aspergillus bombycis</name>
    <dbReference type="NCBI Taxonomy" id="109264"/>
    <lineage>
        <taxon>Eukaryota</taxon>
        <taxon>Fungi</taxon>
        <taxon>Dikarya</taxon>
        <taxon>Ascomycota</taxon>
        <taxon>Pezizomycotina</taxon>
        <taxon>Eurotiomycetes</taxon>
        <taxon>Eurotiomycetidae</taxon>
        <taxon>Eurotiales</taxon>
        <taxon>Aspergillaceae</taxon>
        <taxon>Aspergillus</taxon>
    </lineage>
</organism>
<sequence>MSSCESPHHKELRDALCAIKKDIEGLEPYQFDYSQLKTHNIYASLMDLNESSSIKPRFFMPCDASLLLINPDATYDQTRSAYNEFDSISPDFGRPIYCARWMISYFSYYIVASAIHSKDFILDELWSGVSTSDEPWRGLWEDEYLEYGTIKAHQVLLFSFMGPQHARVIEAYLSGTSFIMRTTPLFDLRKKDEALVKTFGQWYLGELTGNTKQLWKL</sequence>